<name>A0A164RNA4_9AGAM</name>
<evidence type="ECO:0000259" key="1">
    <source>
        <dbReference type="Pfam" id="PF01636"/>
    </source>
</evidence>
<dbReference type="AlphaFoldDB" id="A0A164RNA4"/>
<keyword evidence="2" id="KW-0808">Transferase</keyword>
<feature type="domain" description="Aminoglycoside phosphotransferase" evidence="1">
    <location>
        <begin position="50"/>
        <end position="300"/>
    </location>
</feature>
<evidence type="ECO:0000313" key="3">
    <source>
        <dbReference type="Proteomes" id="UP000076722"/>
    </source>
</evidence>
<dbReference type="STRING" id="1314777.A0A164RNA4"/>
<dbReference type="InterPro" id="IPR002575">
    <property type="entry name" value="Aminoglycoside_PTrfase"/>
</dbReference>
<dbReference type="InterPro" id="IPR011009">
    <property type="entry name" value="Kinase-like_dom_sf"/>
</dbReference>
<sequence>MSSTRSSFPSTSSSLPEFAPLIQAIKTQSIASLVCATAGCGSCTVEEVPKQGSYNLVYKAQLSAGDIWIVRFPHPAVHDPVTMEADLQVLRMLRRETSIPVPHVHAYDVTNNNSIGFAYSFLSYIPGVALGLDWVRVLDDEKRHRLLDQIAEAMLQLRKFTFHAIGDLVWDETDSCVVVGPLRENPALDPMYEFPAVSETEVPSQITERGPFSSVRKYLLSSLACQREQYPTQGWVHAWLHLFAMALPDARYDEAPFVLRHPDFNPQNVIINPDTAELMGFIDWDGVSTTHPREQGFACYPSWITRDWDPIMYNEPIEESPEALAAHRAYYHSAVARIDPELAKITRNSHVPEALLSAIHSNLTRSGIIDKLMDYMFNPDPIKTGYLDGALADGDWYKETFPELVEAMKNIRRSDDT</sequence>
<dbReference type="SUPFAM" id="SSF56112">
    <property type="entry name" value="Protein kinase-like (PK-like)"/>
    <property type="match status" value="1"/>
</dbReference>
<organism evidence="2 3">
    <name type="scientific">Sistotremastrum niveocremeum HHB9708</name>
    <dbReference type="NCBI Taxonomy" id="1314777"/>
    <lineage>
        <taxon>Eukaryota</taxon>
        <taxon>Fungi</taxon>
        <taxon>Dikarya</taxon>
        <taxon>Basidiomycota</taxon>
        <taxon>Agaricomycotina</taxon>
        <taxon>Agaricomycetes</taxon>
        <taxon>Sistotremastrales</taxon>
        <taxon>Sistotremastraceae</taxon>
        <taxon>Sertulicium</taxon>
        <taxon>Sertulicium niveocremeum</taxon>
    </lineage>
</organism>
<reference evidence="2 3" key="1">
    <citation type="journal article" date="2016" name="Mol. Biol. Evol.">
        <title>Comparative Genomics of Early-Diverging Mushroom-Forming Fungi Provides Insights into the Origins of Lignocellulose Decay Capabilities.</title>
        <authorList>
            <person name="Nagy L.G."/>
            <person name="Riley R."/>
            <person name="Tritt A."/>
            <person name="Adam C."/>
            <person name="Daum C."/>
            <person name="Floudas D."/>
            <person name="Sun H."/>
            <person name="Yadav J.S."/>
            <person name="Pangilinan J."/>
            <person name="Larsson K.H."/>
            <person name="Matsuura K."/>
            <person name="Barry K."/>
            <person name="Labutti K."/>
            <person name="Kuo R."/>
            <person name="Ohm R.A."/>
            <person name="Bhattacharya S.S."/>
            <person name="Shirouzu T."/>
            <person name="Yoshinaga Y."/>
            <person name="Martin F.M."/>
            <person name="Grigoriev I.V."/>
            <person name="Hibbett D.S."/>
        </authorList>
    </citation>
    <scope>NUCLEOTIDE SEQUENCE [LARGE SCALE GENOMIC DNA]</scope>
    <source>
        <strain evidence="2 3">HHB9708</strain>
    </source>
</reference>
<dbReference type="EMBL" id="KV419419">
    <property type="protein sequence ID" value="KZS90718.1"/>
    <property type="molecule type" value="Genomic_DNA"/>
</dbReference>
<keyword evidence="3" id="KW-1185">Reference proteome</keyword>
<keyword evidence="2" id="KW-0418">Kinase</keyword>
<dbReference type="Pfam" id="PF01636">
    <property type="entry name" value="APH"/>
    <property type="match status" value="1"/>
</dbReference>
<dbReference type="PANTHER" id="PTHR21310">
    <property type="entry name" value="AMINOGLYCOSIDE PHOSPHOTRANSFERASE-RELATED-RELATED"/>
    <property type="match status" value="1"/>
</dbReference>
<dbReference type="PANTHER" id="PTHR21310:SF15">
    <property type="entry name" value="AMINOGLYCOSIDE PHOSPHOTRANSFERASE DOMAIN-CONTAINING PROTEIN"/>
    <property type="match status" value="1"/>
</dbReference>
<dbReference type="Proteomes" id="UP000076722">
    <property type="component" value="Unassembled WGS sequence"/>
</dbReference>
<dbReference type="Gene3D" id="3.90.1200.10">
    <property type="match status" value="1"/>
</dbReference>
<protein>
    <submittedName>
        <fullName evidence="2">Kinase-like protein</fullName>
    </submittedName>
</protein>
<dbReference type="GO" id="GO:0016301">
    <property type="term" value="F:kinase activity"/>
    <property type="evidence" value="ECO:0007669"/>
    <property type="project" value="UniProtKB-KW"/>
</dbReference>
<dbReference type="InterPro" id="IPR051678">
    <property type="entry name" value="AGP_Transferase"/>
</dbReference>
<evidence type="ECO:0000313" key="2">
    <source>
        <dbReference type="EMBL" id="KZS90718.1"/>
    </source>
</evidence>
<proteinExistence type="predicted"/>
<accession>A0A164RNA4</accession>
<gene>
    <name evidence="2" type="ORF">SISNIDRAFT_518685</name>
</gene>
<dbReference type="OrthoDB" id="10003767at2759"/>